<dbReference type="EMBL" id="CACRXK020000141">
    <property type="protein sequence ID" value="CAB3978769.1"/>
    <property type="molecule type" value="Genomic_DNA"/>
</dbReference>
<feature type="domain" description="Endonuclease/exonuclease/phosphatase" evidence="1">
    <location>
        <begin position="65"/>
        <end position="181"/>
    </location>
</feature>
<name>A0A6S7FRX2_PARCT</name>
<dbReference type="GO" id="GO:0003824">
    <property type="term" value="F:catalytic activity"/>
    <property type="evidence" value="ECO:0007669"/>
    <property type="project" value="InterPro"/>
</dbReference>
<dbReference type="InterPro" id="IPR005135">
    <property type="entry name" value="Endo/exonuclease/phosphatase"/>
</dbReference>
<dbReference type="PANTHER" id="PTHR33395">
    <property type="entry name" value="TRANSCRIPTASE, PUTATIVE-RELATED-RELATED"/>
    <property type="match status" value="1"/>
</dbReference>
<dbReference type="PANTHER" id="PTHR33395:SF22">
    <property type="entry name" value="REVERSE TRANSCRIPTASE DOMAIN-CONTAINING PROTEIN"/>
    <property type="match status" value="1"/>
</dbReference>
<dbReference type="Gene3D" id="3.60.10.10">
    <property type="entry name" value="Endonuclease/exonuclease/phosphatase"/>
    <property type="match status" value="1"/>
</dbReference>
<dbReference type="SUPFAM" id="SSF56219">
    <property type="entry name" value="DNase I-like"/>
    <property type="match status" value="1"/>
</dbReference>
<reference evidence="2" key="1">
    <citation type="submission" date="2020-04" db="EMBL/GenBank/DDBJ databases">
        <authorList>
            <person name="Alioto T."/>
            <person name="Alioto T."/>
            <person name="Gomez Garrido J."/>
        </authorList>
    </citation>
    <scope>NUCLEOTIDE SEQUENCE</scope>
    <source>
        <strain evidence="2">A484AB</strain>
    </source>
</reference>
<dbReference type="Proteomes" id="UP001152795">
    <property type="component" value="Unassembled WGS sequence"/>
</dbReference>
<evidence type="ECO:0000313" key="2">
    <source>
        <dbReference type="EMBL" id="CAB3978769.1"/>
    </source>
</evidence>
<dbReference type="Pfam" id="PF14529">
    <property type="entry name" value="Exo_endo_phos_2"/>
    <property type="match status" value="1"/>
</dbReference>
<dbReference type="AlphaFoldDB" id="A0A6S7FRX2"/>
<proteinExistence type="predicted"/>
<dbReference type="OrthoDB" id="5985347at2759"/>
<gene>
    <name evidence="2" type="ORF">PACLA_8A068681</name>
</gene>
<evidence type="ECO:0000313" key="3">
    <source>
        <dbReference type="Proteomes" id="UP001152795"/>
    </source>
</evidence>
<comment type="caution">
    <text evidence="2">The sequence shown here is derived from an EMBL/GenBank/DDBJ whole genome shotgun (WGS) entry which is preliminary data.</text>
</comment>
<dbReference type="GO" id="GO:0031012">
    <property type="term" value="C:extracellular matrix"/>
    <property type="evidence" value="ECO:0007669"/>
    <property type="project" value="TreeGrafter"/>
</dbReference>
<sequence length="697" mass="80597">MWNNLDATDLTSTANRRKDRTTDRHGGVFQAVKKDILVTDRSEFDTDCEIVWTQCQIKSRKSKSIFFASYYRPNMTDMVSLDELNNSLFKLSDKLNNHHVILAGDFNAPNIDWKDYAPVKASVHSDRLLEIINEHGLNQMVKEPTRSQGETHNILDMIFTNNENIINNVKVLPGISDHDIVYFQVNLNCKKKRHVKRKIFIRKRADKELIQQKLRELANNFECSVKQESLDTKWDAFQQGIQNIMNSCIPCKYTSSRYNLPWFNRALRRQTRIKQKLYNKAKKSGKEIAWSKFKTAKKQLSKNLKRARDTYLSGYLTDTMQENPKAFWSYIKRLRQDNPGVEDFKMDNELISDAGLKSEVLSKQFASVFTTENVENIPTPGSNFTPAIGNIVITVKGVEKQLASLDAKKASGPDGIPPWFLKENASQIAPILTDIYQESVSSGSLPGKWKEANVCAVFKKGKKCDPGNYRPISLTCIASKVLEHIVHSHLMKHLERHSILIDNQHGFRAKRSTETQLICTTHDITNAIQQNKQADLCKLEEWQDRWQMEFNSTKCKVMCITNKKNIIKKQYMFCGQILEEVENHPYLGVMFDNKMKWSSHISNTTRKANVILHVIKRNLWNCPRDVKEVAYKSLVRPTLEYASTAWDPYYKKDVAAVERVQRSAARFCLKNYDRTASVSAMTKELDWDTLETRRKHF</sequence>
<organism evidence="2 3">
    <name type="scientific">Paramuricea clavata</name>
    <name type="common">Red gorgonian</name>
    <name type="synonym">Violescent sea-whip</name>
    <dbReference type="NCBI Taxonomy" id="317549"/>
    <lineage>
        <taxon>Eukaryota</taxon>
        <taxon>Metazoa</taxon>
        <taxon>Cnidaria</taxon>
        <taxon>Anthozoa</taxon>
        <taxon>Octocorallia</taxon>
        <taxon>Malacalcyonacea</taxon>
        <taxon>Plexauridae</taxon>
        <taxon>Paramuricea</taxon>
    </lineage>
</organism>
<protein>
    <recommendedName>
        <fullName evidence="1">Endonuclease/exonuclease/phosphatase domain-containing protein</fullName>
    </recommendedName>
</protein>
<keyword evidence="3" id="KW-1185">Reference proteome</keyword>
<dbReference type="InterPro" id="IPR036691">
    <property type="entry name" value="Endo/exonu/phosph_ase_sf"/>
</dbReference>
<feature type="non-terminal residue" evidence="2">
    <location>
        <position position="1"/>
    </location>
</feature>
<accession>A0A6S7FRX2</accession>
<evidence type="ECO:0000259" key="1">
    <source>
        <dbReference type="Pfam" id="PF14529"/>
    </source>
</evidence>